<accession>A0A132NP86</accession>
<reference evidence="1 2" key="1">
    <citation type="journal article" date="2015" name="Mol. Biochem. Parasitol.">
        <title>Identification of polymorphic genes for use in assemblage B genotyping assays through comparative genomics of multiple assemblage B Giardia duodenalis isolates.</title>
        <authorList>
            <person name="Wielinga C."/>
            <person name="Thompson R.C."/>
            <person name="Monis P."/>
            <person name="Ryan U."/>
        </authorList>
    </citation>
    <scope>NUCLEOTIDE SEQUENCE [LARGE SCALE GENOMIC DNA]</scope>
    <source>
        <strain evidence="1 2">BAH15c1</strain>
    </source>
</reference>
<protein>
    <submittedName>
        <fullName evidence="1">Uncharacterized protein</fullName>
    </submittedName>
</protein>
<sequence length="190" mass="21271">MPPSPSIHSLVKLSKQIEAYPLGESSLAAQVEKLLANPELYKYNLQYLLNKSALQDAQLYSLIVIKRALLEWKAQGQSSTDGDKEMLKVRAGIAPLIQLLKARRMQVLAAENLRTCLEQALQGKGYEAAYLNLITGGLPWILGVMGTDTHEMQARARLANRKSWLNSQVGFRFLRALASLLSFIHRQVRL</sequence>
<proteinExistence type="predicted"/>
<dbReference type="Gene3D" id="1.20.940.10">
    <property type="entry name" value="Functional domain of the splicing factor Prp18"/>
    <property type="match status" value="1"/>
</dbReference>
<dbReference type="OrthoDB" id="10354100at2759"/>
<dbReference type="EMBL" id="JXTI01000151">
    <property type="protein sequence ID" value="KWX11857.1"/>
    <property type="molecule type" value="Genomic_DNA"/>
</dbReference>
<dbReference type="AlphaFoldDB" id="A0A132NP86"/>
<evidence type="ECO:0000313" key="2">
    <source>
        <dbReference type="Proteomes" id="UP000070089"/>
    </source>
</evidence>
<comment type="caution">
    <text evidence="1">The sequence shown here is derived from an EMBL/GenBank/DDBJ whole genome shotgun (WGS) entry which is preliminary data.</text>
</comment>
<dbReference type="SUPFAM" id="SSF47938">
    <property type="entry name" value="Functional domain of the splicing factor Prp18"/>
    <property type="match status" value="1"/>
</dbReference>
<name>A0A132NP86_GIAIN</name>
<dbReference type="VEuPathDB" id="GiardiaDB:QR46_4162"/>
<organism evidence="1 2">
    <name type="scientific">Giardia duodenalis assemblage B</name>
    <dbReference type="NCBI Taxonomy" id="1394984"/>
    <lineage>
        <taxon>Eukaryota</taxon>
        <taxon>Metamonada</taxon>
        <taxon>Diplomonadida</taxon>
        <taxon>Hexamitidae</taxon>
        <taxon>Giardiinae</taxon>
        <taxon>Giardia</taxon>
    </lineage>
</organism>
<gene>
    <name evidence="1" type="ORF">QR46_4162</name>
</gene>
<dbReference type="Proteomes" id="UP000070089">
    <property type="component" value="Unassembled WGS sequence"/>
</dbReference>
<evidence type="ECO:0000313" key="1">
    <source>
        <dbReference type="EMBL" id="KWX11857.1"/>
    </source>
</evidence>